<name>A0A6M3MEW2_9ZZZZ</name>
<evidence type="ECO:0000313" key="2">
    <source>
        <dbReference type="EMBL" id="QJB04005.1"/>
    </source>
</evidence>
<reference evidence="2" key="1">
    <citation type="submission" date="2020-03" db="EMBL/GenBank/DDBJ databases">
        <title>The deep terrestrial virosphere.</title>
        <authorList>
            <person name="Holmfeldt K."/>
            <person name="Nilsson E."/>
            <person name="Simone D."/>
            <person name="Lopez-Fernandez M."/>
            <person name="Wu X."/>
            <person name="de Brujin I."/>
            <person name="Lundin D."/>
            <person name="Andersson A."/>
            <person name="Bertilsson S."/>
            <person name="Dopson M."/>
        </authorList>
    </citation>
    <scope>NUCLEOTIDE SEQUENCE</scope>
    <source>
        <strain evidence="1">MM171A00736</strain>
        <strain evidence="2">MM171B00508</strain>
    </source>
</reference>
<organism evidence="2">
    <name type="scientific">viral metagenome</name>
    <dbReference type="NCBI Taxonomy" id="1070528"/>
    <lineage>
        <taxon>unclassified sequences</taxon>
        <taxon>metagenomes</taxon>
        <taxon>organismal metagenomes</taxon>
    </lineage>
</organism>
<gene>
    <name evidence="1" type="ORF">MM171A00736_0001</name>
    <name evidence="2" type="ORF">MM171B00508_0020</name>
</gene>
<accession>A0A6M3MEW2</accession>
<sequence>MGQGGYIFCEWDSISKAYPDYQLAFADLEEEIISLCNSNWAPKTFGGLVPDSGQYGRTTILPALFDPNPNTYNGAQFGGTASGTYQTPPTYWRQAFTQTGHQTLIQGARAGETLPEDFQIAWMGLAFPNKNQHITEIRWQTSDRKFGRLNIEEMNIYNKPAIIFEEGFPIKEEQAFELYGYFEGPIPAGPFDPTVDVDGTATKCAYQRIVMLGAAYYRIIDKVLGTPGAAI</sequence>
<protein>
    <submittedName>
        <fullName evidence="2">Uncharacterized protein</fullName>
    </submittedName>
</protein>
<dbReference type="AlphaFoldDB" id="A0A6M3MEW2"/>
<evidence type="ECO:0000313" key="1">
    <source>
        <dbReference type="EMBL" id="QJA99985.1"/>
    </source>
</evidence>
<proteinExistence type="predicted"/>
<dbReference type="EMBL" id="MT143868">
    <property type="protein sequence ID" value="QJB04005.1"/>
    <property type="molecule type" value="Genomic_DNA"/>
</dbReference>
<dbReference type="EMBL" id="MT143677">
    <property type="protein sequence ID" value="QJA99985.1"/>
    <property type="molecule type" value="Genomic_DNA"/>
</dbReference>